<dbReference type="AlphaFoldDB" id="A0A1G4BNY1"/>
<dbReference type="Proteomes" id="UP000176998">
    <property type="component" value="Unassembled WGS sequence"/>
</dbReference>
<proteinExistence type="predicted"/>
<reference evidence="1 2" key="1">
    <citation type="submission" date="2016-09" db="EMBL/GenBank/DDBJ databases">
        <authorList>
            <person name="Capua I."/>
            <person name="De Benedictis P."/>
            <person name="Joannis T."/>
            <person name="Lombin L.H."/>
            <person name="Cattoli G."/>
        </authorList>
    </citation>
    <scope>NUCLEOTIDE SEQUENCE [LARGE SCALE GENOMIC DNA]</scope>
    <source>
        <strain evidence="1 2">IMI 309357</strain>
    </source>
</reference>
<evidence type="ECO:0000313" key="1">
    <source>
        <dbReference type="EMBL" id="OHF03161.1"/>
    </source>
</evidence>
<dbReference type="OrthoDB" id="4831930at2759"/>
<protein>
    <submittedName>
        <fullName evidence="1">Uncharacterized protein</fullName>
    </submittedName>
</protein>
<comment type="caution">
    <text evidence="1">The sequence shown here is derived from an EMBL/GenBank/DDBJ whole genome shotgun (WGS) entry which is preliminary data.</text>
</comment>
<gene>
    <name evidence="1" type="ORF">CORC01_01545</name>
</gene>
<sequence length="72" mass="8617">MLRRRKRVRQGIKCLEQSIQEEAQYRGLIMELEQILRDHYVIRYLNCRAKDLPALDIRFGVGRYIPQEIADA</sequence>
<organism evidence="1 2">
    <name type="scientific">Colletotrichum orchidophilum</name>
    <dbReference type="NCBI Taxonomy" id="1209926"/>
    <lineage>
        <taxon>Eukaryota</taxon>
        <taxon>Fungi</taxon>
        <taxon>Dikarya</taxon>
        <taxon>Ascomycota</taxon>
        <taxon>Pezizomycotina</taxon>
        <taxon>Sordariomycetes</taxon>
        <taxon>Hypocreomycetidae</taxon>
        <taxon>Glomerellales</taxon>
        <taxon>Glomerellaceae</taxon>
        <taxon>Colletotrichum</taxon>
    </lineage>
</organism>
<evidence type="ECO:0000313" key="2">
    <source>
        <dbReference type="Proteomes" id="UP000176998"/>
    </source>
</evidence>
<name>A0A1G4BNY1_9PEZI</name>
<accession>A0A1G4BNY1</accession>
<dbReference type="RefSeq" id="XP_022480298.1">
    <property type="nucleotide sequence ID" value="XM_022613199.1"/>
</dbReference>
<dbReference type="GeneID" id="34554709"/>
<dbReference type="EMBL" id="MJBS01000008">
    <property type="protein sequence ID" value="OHF03161.1"/>
    <property type="molecule type" value="Genomic_DNA"/>
</dbReference>
<keyword evidence="2" id="KW-1185">Reference proteome</keyword>